<feature type="region of interest" description="Disordered" evidence="1">
    <location>
        <begin position="120"/>
        <end position="141"/>
    </location>
</feature>
<protein>
    <submittedName>
        <fullName evidence="2">Leucyl/phenylalanyl-tRNA--protein transferase</fullName>
        <ecNumber evidence="2">2.3.2.6</ecNumber>
    </submittedName>
</protein>
<feature type="non-terminal residue" evidence="2">
    <location>
        <position position="256"/>
    </location>
</feature>
<feature type="region of interest" description="Disordered" evidence="1">
    <location>
        <begin position="1"/>
        <end position="81"/>
    </location>
</feature>
<dbReference type="AlphaFoldDB" id="A0A6J4LU72"/>
<evidence type="ECO:0000313" key="2">
    <source>
        <dbReference type="EMBL" id="CAA9342459.1"/>
    </source>
</evidence>
<feature type="compositionally biased region" description="Low complexity" evidence="1">
    <location>
        <begin position="7"/>
        <end position="41"/>
    </location>
</feature>
<dbReference type="EMBL" id="CADCUB010000119">
    <property type="protein sequence ID" value="CAA9342459.1"/>
    <property type="molecule type" value="Genomic_DNA"/>
</dbReference>
<evidence type="ECO:0000256" key="1">
    <source>
        <dbReference type="SAM" id="MobiDB-lite"/>
    </source>
</evidence>
<feature type="non-terminal residue" evidence="2">
    <location>
        <position position="1"/>
    </location>
</feature>
<feature type="region of interest" description="Disordered" evidence="1">
    <location>
        <begin position="210"/>
        <end position="236"/>
    </location>
</feature>
<keyword evidence="2" id="KW-0012">Acyltransferase</keyword>
<organism evidence="2">
    <name type="scientific">uncultured Frankineae bacterium</name>
    <dbReference type="NCBI Taxonomy" id="437475"/>
    <lineage>
        <taxon>Bacteria</taxon>
        <taxon>Bacillati</taxon>
        <taxon>Actinomycetota</taxon>
        <taxon>Actinomycetes</taxon>
        <taxon>Frankiales</taxon>
        <taxon>environmental samples</taxon>
    </lineage>
</organism>
<proteinExistence type="predicted"/>
<accession>A0A6J4LU72</accession>
<gene>
    <name evidence="2" type="ORF">AVDCRST_MAG07-2448</name>
</gene>
<feature type="compositionally biased region" description="Low complexity" evidence="1">
    <location>
        <begin position="217"/>
        <end position="231"/>
    </location>
</feature>
<sequence>CRPRTRSPPSTSPARRAASSPSGAPSTPRPWSRPTGPAASPGRRRTRTSRPSSARPAGWCAAGTCRSCPGPTGSSRGARRTRARCCSPTSSSYAAPCAPGCARAGGPPRSTPPLTRWSTAAPTGTAPGSRPGCARPTPSCTARRRPRWRARTASRCGTARGSSGACTACWSARCSAASRCSTGSAMPPRWPLPSCAPGCWRPAPGCSTCRRRPPTSPRSARSWSGAPTTSPCSPPCATPLRCWRRSAGRSPAWPPP</sequence>
<feature type="compositionally biased region" description="Low complexity" evidence="1">
    <location>
        <begin position="49"/>
        <end position="58"/>
    </location>
</feature>
<dbReference type="EC" id="2.3.2.6" evidence="2"/>
<reference evidence="2" key="1">
    <citation type="submission" date="2020-02" db="EMBL/GenBank/DDBJ databases">
        <authorList>
            <person name="Meier V. D."/>
        </authorList>
    </citation>
    <scope>NUCLEOTIDE SEQUENCE</scope>
    <source>
        <strain evidence="2">AVDCRST_MAG07</strain>
    </source>
</reference>
<keyword evidence="2" id="KW-0808">Transferase</keyword>
<name>A0A6J4LU72_9ACTN</name>
<dbReference type="GO" id="GO:0008914">
    <property type="term" value="F:leucyl-tRNA--protein transferase activity"/>
    <property type="evidence" value="ECO:0007669"/>
    <property type="project" value="UniProtKB-EC"/>
</dbReference>